<dbReference type="PROSITE" id="PS51898">
    <property type="entry name" value="TYR_RECOMBINASE"/>
    <property type="match status" value="1"/>
</dbReference>
<dbReference type="Gene3D" id="1.10.150.130">
    <property type="match status" value="1"/>
</dbReference>
<dbReference type="PANTHER" id="PTHR30349:SF81">
    <property type="entry name" value="TYROSINE RECOMBINASE XERC"/>
    <property type="match status" value="1"/>
</dbReference>
<dbReference type="Gene3D" id="1.10.443.10">
    <property type="entry name" value="Intergrase catalytic core"/>
    <property type="match status" value="1"/>
</dbReference>
<feature type="domain" description="Core-binding (CB)" evidence="6">
    <location>
        <begin position="15"/>
        <end position="102"/>
    </location>
</feature>
<feature type="non-terminal residue" evidence="7">
    <location>
        <position position="287"/>
    </location>
</feature>
<dbReference type="InterPro" id="IPR050090">
    <property type="entry name" value="Tyrosine_recombinase_XerCD"/>
</dbReference>
<dbReference type="InterPro" id="IPR013762">
    <property type="entry name" value="Integrase-like_cat_sf"/>
</dbReference>
<dbReference type="PROSITE" id="PS51900">
    <property type="entry name" value="CB"/>
    <property type="match status" value="1"/>
</dbReference>
<comment type="caution">
    <text evidence="7">The sequence shown here is derived from an EMBL/GenBank/DDBJ whole genome shotgun (WGS) entry which is preliminary data.</text>
</comment>
<keyword evidence="2 4" id="KW-0238">DNA-binding</keyword>
<dbReference type="EMBL" id="MFAV01000003">
    <property type="protein sequence ID" value="OGD86869.1"/>
    <property type="molecule type" value="Genomic_DNA"/>
</dbReference>
<evidence type="ECO:0000313" key="7">
    <source>
        <dbReference type="EMBL" id="OGD86869.1"/>
    </source>
</evidence>
<evidence type="ECO:0000256" key="3">
    <source>
        <dbReference type="ARBA" id="ARBA00023172"/>
    </source>
</evidence>
<dbReference type="SUPFAM" id="SSF56349">
    <property type="entry name" value="DNA breaking-rejoining enzymes"/>
    <property type="match status" value="1"/>
</dbReference>
<dbReference type="InterPro" id="IPR044068">
    <property type="entry name" value="CB"/>
</dbReference>
<dbReference type="Pfam" id="PF00589">
    <property type="entry name" value="Phage_integrase"/>
    <property type="match status" value="1"/>
</dbReference>
<evidence type="ECO:0000259" key="6">
    <source>
        <dbReference type="PROSITE" id="PS51900"/>
    </source>
</evidence>
<evidence type="ECO:0000256" key="1">
    <source>
        <dbReference type="ARBA" id="ARBA00022908"/>
    </source>
</evidence>
<dbReference type="AlphaFoldDB" id="A0A1F5G4V4"/>
<accession>A0A1F5G4V4</accession>
<dbReference type="InterPro" id="IPR011010">
    <property type="entry name" value="DNA_brk_join_enz"/>
</dbReference>
<dbReference type="GO" id="GO:0015074">
    <property type="term" value="P:DNA integration"/>
    <property type="evidence" value="ECO:0007669"/>
    <property type="project" value="UniProtKB-KW"/>
</dbReference>
<feature type="domain" description="Tyr recombinase" evidence="5">
    <location>
        <begin position="123"/>
        <end position="287"/>
    </location>
</feature>
<evidence type="ECO:0000256" key="2">
    <source>
        <dbReference type="ARBA" id="ARBA00023125"/>
    </source>
</evidence>
<evidence type="ECO:0000256" key="4">
    <source>
        <dbReference type="PROSITE-ProRule" id="PRU01248"/>
    </source>
</evidence>
<evidence type="ECO:0008006" key="9">
    <source>
        <dbReference type="Google" id="ProtNLM"/>
    </source>
</evidence>
<organism evidence="7 8">
    <name type="scientific">Candidatus Curtissbacteria bacterium RBG_16_39_7</name>
    <dbReference type="NCBI Taxonomy" id="1797707"/>
    <lineage>
        <taxon>Bacteria</taxon>
        <taxon>Candidatus Curtissiibacteriota</taxon>
    </lineage>
</organism>
<evidence type="ECO:0000313" key="8">
    <source>
        <dbReference type="Proteomes" id="UP000176628"/>
    </source>
</evidence>
<dbReference type="PANTHER" id="PTHR30349">
    <property type="entry name" value="PHAGE INTEGRASE-RELATED"/>
    <property type="match status" value="1"/>
</dbReference>
<dbReference type="GO" id="GO:0006310">
    <property type="term" value="P:DNA recombination"/>
    <property type="evidence" value="ECO:0007669"/>
    <property type="project" value="UniProtKB-KW"/>
</dbReference>
<keyword evidence="3" id="KW-0233">DNA recombination</keyword>
<name>A0A1F5G4V4_9BACT</name>
<dbReference type="InterPro" id="IPR004107">
    <property type="entry name" value="Integrase_SAM-like_N"/>
</dbReference>
<reference evidence="7 8" key="1">
    <citation type="journal article" date="2016" name="Nat. Commun.">
        <title>Thousands of microbial genomes shed light on interconnected biogeochemical processes in an aquifer system.</title>
        <authorList>
            <person name="Anantharaman K."/>
            <person name="Brown C.T."/>
            <person name="Hug L.A."/>
            <person name="Sharon I."/>
            <person name="Castelle C.J."/>
            <person name="Probst A.J."/>
            <person name="Thomas B.C."/>
            <person name="Singh A."/>
            <person name="Wilkins M.J."/>
            <person name="Karaoz U."/>
            <person name="Brodie E.L."/>
            <person name="Williams K.H."/>
            <person name="Hubbard S.S."/>
            <person name="Banfield J.F."/>
        </authorList>
    </citation>
    <scope>NUCLEOTIDE SEQUENCE [LARGE SCALE GENOMIC DNA]</scope>
</reference>
<dbReference type="Proteomes" id="UP000176628">
    <property type="component" value="Unassembled WGS sequence"/>
</dbReference>
<keyword evidence="1" id="KW-0229">DNA integration</keyword>
<dbReference type="Pfam" id="PF02899">
    <property type="entry name" value="Phage_int_SAM_1"/>
    <property type="match status" value="1"/>
</dbReference>
<gene>
    <name evidence="7" type="ORF">A2Z23_03495</name>
</gene>
<protein>
    <recommendedName>
        <fullName evidence="9">Tyr recombinase domain-containing protein</fullName>
    </recommendedName>
</protein>
<dbReference type="InterPro" id="IPR002104">
    <property type="entry name" value="Integrase_catalytic"/>
</dbReference>
<evidence type="ECO:0000259" key="5">
    <source>
        <dbReference type="PROSITE" id="PS51898"/>
    </source>
</evidence>
<dbReference type="GO" id="GO:0003677">
    <property type="term" value="F:DNA binding"/>
    <property type="evidence" value="ECO:0007669"/>
    <property type="project" value="UniProtKB-UniRule"/>
</dbReference>
<dbReference type="InterPro" id="IPR010998">
    <property type="entry name" value="Integrase_recombinase_N"/>
</dbReference>
<sequence>MTTERALSTETKKPGLVDQTIRQYVDSIEFTTHARTRNSRDAYNCDLTQFRDFCYDQGIRFLEQLRPENLCEWIDELKDEGRTETTISRKEASLKGFLKWAKDQELLPEDLTEQLPKFKLPERLFQALNPEQIEALIESTRSQRTLKHAVLIQIALKTGARADEIVKRKVEDIIQSDNGQVGIKFDHKRKECYRIVPLDAEAGTIVKKYLSELEHLLEKKLRPDQPLFPGLRGRDCLSRQGFWLIIQNHGNKIGVSGLSPNVLRNTFVANFAGNLKELIIILGLEET</sequence>
<proteinExistence type="predicted"/>